<feature type="compositionally biased region" description="Polar residues" evidence="3">
    <location>
        <begin position="256"/>
        <end position="265"/>
    </location>
</feature>
<dbReference type="EC" id="6.6.1.1" evidence="1"/>
<dbReference type="Gene3D" id="1.10.8.80">
    <property type="entry name" value="Magnesium chelatase subunit I, C-Terminal domain"/>
    <property type="match status" value="1"/>
</dbReference>
<feature type="region of interest" description="Disordered" evidence="3">
    <location>
        <begin position="233"/>
        <end position="281"/>
    </location>
</feature>
<dbReference type="AlphaFoldDB" id="A0AAJ0F5Q0"/>
<proteinExistence type="predicted"/>
<comment type="pathway">
    <text evidence="2">Porphyrin-containing compound metabolism.</text>
</comment>
<dbReference type="GO" id="GO:0016851">
    <property type="term" value="F:magnesium chelatase activity"/>
    <property type="evidence" value="ECO:0007669"/>
    <property type="project" value="UniProtKB-EC"/>
</dbReference>
<dbReference type="InterPro" id="IPR041628">
    <property type="entry name" value="ChlI/MoxR_AAA_lid"/>
</dbReference>
<feature type="compositionally biased region" description="Low complexity" evidence="3">
    <location>
        <begin position="127"/>
        <end position="141"/>
    </location>
</feature>
<feature type="compositionally biased region" description="Acidic residues" evidence="3">
    <location>
        <begin position="233"/>
        <end position="255"/>
    </location>
</feature>
<feature type="domain" description="ChlI/MoxR AAA lid" evidence="4">
    <location>
        <begin position="341"/>
        <end position="396"/>
    </location>
</feature>
<evidence type="ECO:0000313" key="5">
    <source>
        <dbReference type="EMBL" id="KAK1754767.1"/>
    </source>
</evidence>
<organism evidence="5 6">
    <name type="scientific">Echria macrotheca</name>
    <dbReference type="NCBI Taxonomy" id="438768"/>
    <lineage>
        <taxon>Eukaryota</taxon>
        <taxon>Fungi</taxon>
        <taxon>Dikarya</taxon>
        <taxon>Ascomycota</taxon>
        <taxon>Pezizomycotina</taxon>
        <taxon>Sordariomycetes</taxon>
        <taxon>Sordariomycetidae</taxon>
        <taxon>Sordariales</taxon>
        <taxon>Schizotheciaceae</taxon>
        <taxon>Echria</taxon>
    </lineage>
</organism>
<feature type="region of interest" description="Disordered" evidence="3">
    <location>
        <begin position="88"/>
        <end position="141"/>
    </location>
</feature>
<evidence type="ECO:0000256" key="2">
    <source>
        <dbReference type="ARBA" id="ARBA00023444"/>
    </source>
</evidence>
<dbReference type="Pfam" id="PF17863">
    <property type="entry name" value="AAA_lid_2"/>
    <property type="match status" value="1"/>
</dbReference>
<name>A0AAJ0F5Q0_9PEZI</name>
<feature type="compositionally biased region" description="Polar residues" evidence="3">
    <location>
        <begin position="88"/>
        <end position="104"/>
    </location>
</feature>
<dbReference type="PANTHER" id="PTHR11603">
    <property type="entry name" value="AAA FAMILY ATPASE"/>
    <property type="match status" value="1"/>
</dbReference>
<dbReference type="Proteomes" id="UP001239445">
    <property type="component" value="Unassembled WGS sequence"/>
</dbReference>
<reference evidence="5" key="1">
    <citation type="submission" date="2023-06" db="EMBL/GenBank/DDBJ databases">
        <title>Genome-scale phylogeny and comparative genomics of the fungal order Sordariales.</title>
        <authorList>
            <consortium name="Lawrence Berkeley National Laboratory"/>
            <person name="Hensen N."/>
            <person name="Bonometti L."/>
            <person name="Westerberg I."/>
            <person name="Brannstrom I.O."/>
            <person name="Guillou S."/>
            <person name="Cros-Aarteil S."/>
            <person name="Calhoun S."/>
            <person name="Haridas S."/>
            <person name="Kuo A."/>
            <person name="Mondo S."/>
            <person name="Pangilinan J."/>
            <person name="Riley R."/>
            <person name="Labutti K."/>
            <person name="Andreopoulos B."/>
            <person name="Lipzen A."/>
            <person name="Chen C."/>
            <person name="Yanf M."/>
            <person name="Daum C."/>
            <person name="Ng V."/>
            <person name="Clum A."/>
            <person name="Steindorff A."/>
            <person name="Ohm R."/>
            <person name="Martin F."/>
            <person name="Silar P."/>
            <person name="Natvig D."/>
            <person name="Lalanne C."/>
            <person name="Gautier V."/>
            <person name="Ament-Velasquez S.L."/>
            <person name="Kruys A."/>
            <person name="Hutchinson M.I."/>
            <person name="Powell A.J."/>
            <person name="Barry K."/>
            <person name="Miller A.N."/>
            <person name="Grigoriev I.V."/>
            <person name="Debuchy R."/>
            <person name="Gladieux P."/>
            <person name="Thoren M.H."/>
            <person name="Johannesson H."/>
        </authorList>
    </citation>
    <scope>NUCLEOTIDE SEQUENCE</scope>
    <source>
        <strain evidence="5">PSN4</strain>
    </source>
</reference>
<comment type="caution">
    <text evidence="5">The sequence shown here is derived from an EMBL/GenBank/DDBJ whole genome shotgun (WGS) entry which is preliminary data.</text>
</comment>
<evidence type="ECO:0000259" key="4">
    <source>
        <dbReference type="Pfam" id="PF17863"/>
    </source>
</evidence>
<evidence type="ECO:0000313" key="6">
    <source>
        <dbReference type="Proteomes" id="UP001239445"/>
    </source>
</evidence>
<dbReference type="PANTHER" id="PTHR11603:SF132">
    <property type="entry name" value="C2H2-TYPE DOMAIN-CONTAINING PROTEIN"/>
    <property type="match status" value="1"/>
</dbReference>
<keyword evidence="6" id="KW-1185">Reference proteome</keyword>
<accession>A0AAJ0F5Q0</accession>
<dbReference type="InterPro" id="IPR052041">
    <property type="entry name" value="Nucleic_acid_metab_PIN/TRAM"/>
</dbReference>
<evidence type="ECO:0000256" key="1">
    <source>
        <dbReference type="ARBA" id="ARBA00012825"/>
    </source>
</evidence>
<evidence type="ECO:0000256" key="3">
    <source>
        <dbReference type="SAM" id="MobiDB-lite"/>
    </source>
</evidence>
<dbReference type="EMBL" id="MU839835">
    <property type="protein sequence ID" value="KAK1754767.1"/>
    <property type="molecule type" value="Genomic_DNA"/>
</dbReference>
<gene>
    <name evidence="5" type="ORF">QBC47DRAFT_384893</name>
</gene>
<sequence>MAAAADPDDGLLDKARRLNDLELAALLSLIAREHCLISTAPEAVDELTEELRLIAARTFGLSSAVVSCHAHTTLDDFATALLLTSPPRTSSPVLTSGRRSTSPFQARHPPPHYHDAGSTSGSYFPRTAGGPIASPASSSTAAASQGSQPLIANVVLAKNLDRAPRAVQIQALELLRTRRIFTRTNVQTAPKQFLFVAVVGAPSGGRAHVAPHLNDFFYLAHWHDPQDGFDYLDEDYGIGEDDDDDDDYDEEDDDIASTNSSSTSVVKRKGSSSFMAPRPSASSAQRDMLLLSSITVQQRRPLLSETEISRLAQLSRRVSVATDVARYMTNIVAFLRTHRAAAGGGASPAATKHFETLARSLAALHGLDFVTPSLVALAAKKVYLHRVTIVRPERERSMQWGSDLEAVEAVLDGLGAEDVIEDVLGMVAVPT</sequence>
<protein>
    <recommendedName>
        <fullName evidence="1">magnesium chelatase</fullName>
        <ecNumber evidence="1">6.6.1.1</ecNumber>
    </recommendedName>
</protein>